<dbReference type="PANTHER" id="PTHR11439">
    <property type="entry name" value="GAG-POL-RELATED RETROTRANSPOSON"/>
    <property type="match status" value="1"/>
</dbReference>
<protein>
    <submittedName>
        <fullName evidence="3">Uncharacterized mitochondrial protein AtMg00810-like</fullName>
    </submittedName>
</protein>
<dbReference type="EMBL" id="BKCJ010004749">
    <property type="protein sequence ID" value="GEU62873.1"/>
    <property type="molecule type" value="Genomic_DNA"/>
</dbReference>
<proteinExistence type="predicted"/>
<keyword evidence="2" id="KW-0472">Membrane</keyword>
<feature type="compositionally biased region" description="Basic and acidic residues" evidence="1">
    <location>
        <begin position="325"/>
        <end position="339"/>
    </location>
</feature>
<evidence type="ECO:0000256" key="2">
    <source>
        <dbReference type="SAM" id="Phobius"/>
    </source>
</evidence>
<gene>
    <name evidence="3" type="ORF">Tci_034851</name>
</gene>
<dbReference type="PANTHER" id="PTHR11439:SF495">
    <property type="entry name" value="REVERSE TRANSCRIPTASE, RNA-DEPENDENT DNA POLYMERASE-RELATED"/>
    <property type="match status" value="1"/>
</dbReference>
<dbReference type="AlphaFoldDB" id="A0A6L2LM28"/>
<sequence>MMDYTHCGSQMIENHLMDRLVKDVLMIELGMHTEKNDTVFHTEKTRMVILVVEIDVGGAMEILSNNHGHAVKRIFRYLKGKPHLYLWYPKDSPFDLVDYSDNDYAGASLDRKSITRGCQFLGCRLISWQCKKQIVMDTSSTETEYVSAASCCLEHIPYEALRMIDYRLVKDVLMMELVMHTEKSDTMFYTKKTCMLMLVVEINVGGMTVDVVDKLTCSSDDVQPRQVDLSQLEWLLLLIIQSIYLIGSLHSLELMARGVDRSQQILESSVHVTVIATSLTEAEYVVDASCCAQVKENQEKDKIGSKPDKNGKRGKAGKSQNQLQLKEEEKPKKTKKEWPKTHTHLIPGYGWLCRNYKEAFGLAAVTLGVCLDSGLAVVMGVWLLLVSFRIRL</sequence>
<feature type="transmembrane region" description="Helical" evidence="2">
    <location>
        <begin position="359"/>
        <end position="385"/>
    </location>
</feature>
<comment type="caution">
    <text evidence="3">The sequence shown here is derived from an EMBL/GenBank/DDBJ whole genome shotgun (WGS) entry which is preliminary data.</text>
</comment>
<reference evidence="3" key="1">
    <citation type="journal article" date="2019" name="Sci. Rep.">
        <title>Draft genome of Tanacetum cinerariifolium, the natural source of mosquito coil.</title>
        <authorList>
            <person name="Yamashiro T."/>
            <person name="Shiraishi A."/>
            <person name="Satake H."/>
            <person name="Nakayama K."/>
        </authorList>
    </citation>
    <scope>NUCLEOTIDE SEQUENCE</scope>
</reference>
<organism evidence="3">
    <name type="scientific">Tanacetum cinerariifolium</name>
    <name type="common">Dalmatian daisy</name>
    <name type="synonym">Chrysanthemum cinerariifolium</name>
    <dbReference type="NCBI Taxonomy" id="118510"/>
    <lineage>
        <taxon>Eukaryota</taxon>
        <taxon>Viridiplantae</taxon>
        <taxon>Streptophyta</taxon>
        <taxon>Embryophyta</taxon>
        <taxon>Tracheophyta</taxon>
        <taxon>Spermatophyta</taxon>
        <taxon>Magnoliopsida</taxon>
        <taxon>eudicotyledons</taxon>
        <taxon>Gunneridae</taxon>
        <taxon>Pentapetalae</taxon>
        <taxon>asterids</taxon>
        <taxon>campanulids</taxon>
        <taxon>Asterales</taxon>
        <taxon>Asteraceae</taxon>
        <taxon>Asteroideae</taxon>
        <taxon>Anthemideae</taxon>
        <taxon>Anthemidinae</taxon>
        <taxon>Tanacetum</taxon>
    </lineage>
</organism>
<accession>A0A6L2LM28</accession>
<name>A0A6L2LM28_TANCI</name>
<feature type="compositionally biased region" description="Basic and acidic residues" evidence="1">
    <location>
        <begin position="299"/>
        <end position="311"/>
    </location>
</feature>
<evidence type="ECO:0000256" key="1">
    <source>
        <dbReference type="SAM" id="MobiDB-lite"/>
    </source>
</evidence>
<feature type="non-terminal residue" evidence="3">
    <location>
        <position position="392"/>
    </location>
</feature>
<evidence type="ECO:0000313" key="3">
    <source>
        <dbReference type="EMBL" id="GEU62873.1"/>
    </source>
</evidence>
<keyword evidence="2" id="KW-1133">Transmembrane helix</keyword>
<feature type="region of interest" description="Disordered" evidence="1">
    <location>
        <begin position="299"/>
        <end position="339"/>
    </location>
</feature>
<keyword evidence="2" id="KW-0812">Transmembrane</keyword>
<dbReference type="CDD" id="cd09272">
    <property type="entry name" value="RNase_HI_RT_Ty1"/>
    <property type="match status" value="1"/>
</dbReference>